<dbReference type="Proteomes" id="UP000015105">
    <property type="component" value="Chromosome 3D"/>
</dbReference>
<accession>A0A453EEQ8</accession>
<reference evidence="1" key="5">
    <citation type="journal article" date="2021" name="G3 (Bethesda)">
        <title>Aegilops tauschii genome assembly Aet v5.0 features greater sequence contiguity and improved annotation.</title>
        <authorList>
            <person name="Wang L."/>
            <person name="Zhu T."/>
            <person name="Rodriguez J.C."/>
            <person name="Deal K.R."/>
            <person name="Dubcovsky J."/>
            <person name="McGuire P.E."/>
            <person name="Lux T."/>
            <person name="Spannagl M."/>
            <person name="Mayer K.F.X."/>
            <person name="Baldrich P."/>
            <person name="Meyers B.C."/>
            <person name="Huo N."/>
            <person name="Gu Y.Q."/>
            <person name="Zhou H."/>
            <person name="Devos K.M."/>
            <person name="Bennetzen J.L."/>
            <person name="Unver T."/>
            <person name="Budak H."/>
            <person name="Gulick P.J."/>
            <person name="Galiba G."/>
            <person name="Kalapos B."/>
            <person name="Nelson D.R."/>
            <person name="Li P."/>
            <person name="You F.M."/>
            <person name="Luo M.C."/>
            <person name="Dvorak J."/>
        </authorList>
    </citation>
    <scope>NUCLEOTIDE SEQUENCE [LARGE SCALE GENOMIC DNA]</scope>
    <source>
        <strain evidence="1">cv. AL8/78</strain>
    </source>
</reference>
<evidence type="ECO:0000313" key="2">
    <source>
        <dbReference type="Proteomes" id="UP000015105"/>
    </source>
</evidence>
<dbReference type="AlphaFoldDB" id="A0A453EEQ8"/>
<dbReference type="Gene3D" id="3.40.50.300">
    <property type="entry name" value="P-loop containing nucleotide triphosphate hydrolases"/>
    <property type="match status" value="1"/>
</dbReference>
<dbReference type="Gramene" id="AET3Gv20318000.23">
    <property type="protein sequence ID" value="AET3Gv20318000.23"/>
    <property type="gene ID" value="AET3Gv20318000"/>
</dbReference>
<reference evidence="1" key="3">
    <citation type="journal article" date="2017" name="Nature">
        <title>Genome sequence of the progenitor of the wheat D genome Aegilops tauschii.</title>
        <authorList>
            <person name="Luo M.C."/>
            <person name="Gu Y.Q."/>
            <person name="Puiu D."/>
            <person name="Wang H."/>
            <person name="Twardziok S.O."/>
            <person name="Deal K.R."/>
            <person name="Huo N."/>
            <person name="Zhu T."/>
            <person name="Wang L."/>
            <person name="Wang Y."/>
            <person name="McGuire P.E."/>
            <person name="Liu S."/>
            <person name="Long H."/>
            <person name="Ramasamy R.K."/>
            <person name="Rodriguez J.C."/>
            <person name="Van S.L."/>
            <person name="Yuan L."/>
            <person name="Wang Z."/>
            <person name="Xia Z."/>
            <person name="Xiao L."/>
            <person name="Anderson O.D."/>
            <person name="Ouyang S."/>
            <person name="Liang Y."/>
            <person name="Zimin A.V."/>
            <person name="Pertea G."/>
            <person name="Qi P."/>
            <person name="Bennetzen J.L."/>
            <person name="Dai X."/>
            <person name="Dawson M.W."/>
            <person name="Muller H.G."/>
            <person name="Kugler K."/>
            <person name="Rivarola-Duarte L."/>
            <person name="Spannagl M."/>
            <person name="Mayer K.F.X."/>
            <person name="Lu F.H."/>
            <person name="Bevan M.W."/>
            <person name="Leroy P."/>
            <person name="Li P."/>
            <person name="You F.M."/>
            <person name="Sun Q."/>
            <person name="Liu Z."/>
            <person name="Lyons E."/>
            <person name="Wicker T."/>
            <person name="Salzberg S.L."/>
            <person name="Devos K.M."/>
            <person name="Dvorak J."/>
        </authorList>
    </citation>
    <scope>NUCLEOTIDE SEQUENCE [LARGE SCALE GENOMIC DNA]</scope>
    <source>
        <strain evidence="1">cv. AL8/78</strain>
    </source>
</reference>
<proteinExistence type="predicted"/>
<sequence length="32" mass="3523">QTVASRVAEEVGVKLGEEVGYTIRFEDETNPV</sequence>
<reference evidence="2" key="2">
    <citation type="journal article" date="2017" name="Nat. Plants">
        <title>The Aegilops tauschii genome reveals multiple impacts of transposons.</title>
        <authorList>
            <person name="Zhao G."/>
            <person name="Zou C."/>
            <person name="Li K."/>
            <person name="Wang K."/>
            <person name="Li T."/>
            <person name="Gao L."/>
            <person name="Zhang X."/>
            <person name="Wang H."/>
            <person name="Yang Z."/>
            <person name="Liu X."/>
            <person name="Jiang W."/>
            <person name="Mao L."/>
            <person name="Kong X."/>
            <person name="Jiao Y."/>
            <person name="Jia J."/>
        </authorList>
    </citation>
    <scope>NUCLEOTIDE SEQUENCE [LARGE SCALE GENOMIC DNA]</scope>
    <source>
        <strain evidence="2">cv. AL8/78</strain>
    </source>
</reference>
<reference evidence="2" key="1">
    <citation type="journal article" date="2014" name="Science">
        <title>Ancient hybridizations among the ancestral genomes of bread wheat.</title>
        <authorList>
            <consortium name="International Wheat Genome Sequencing Consortium,"/>
            <person name="Marcussen T."/>
            <person name="Sandve S.R."/>
            <person name="Heier L."/>
            <person name="Spannagl M."/>
            <person name="Pfeifer M."/>
            <person name="Jakobsen K.S."/>
            <person name="Wulff B.B."/>
            <person name="Steuernagel B."/>
            <person name="Mayer K.F."/>
            <person name="Olsen O.A."/>
        </authorList>
    </citation>
    <scope>NUCLEOTIDE SEQUENCE [LARGE SCALE GENOMIC DNA]</scope>
    <source>
        <strain evidence="2">cv. AL8/78</strain>
    </source>
</reference>
<dbReference type="InterPro" id="IPR027417">
    <property type="entry name" value="P-loop_NTPase"/>
</dbReference>
<protein>
    <submittedName>
        <fullName evidence="1">Uncharacterized protein</fullName>
    </submittedName>
</protein>
<reference evidence="1" key="4">
    <citation type="submission" date="2019-03" db="UniProtKB">
        <authorList>
            <consortium name="EnsemblPlants"/>
        </authorList>
    </citation>
    <scope>IDENTIFICATION</scope>
</reference>
<evidence type="ECO:0000313" key="1">
    <source>
        <dbReference type="EnsemblPlants" id="AET3Gv20318000.23"/>
    </source>
</evidence>
<organism evidence="1 2">
    <name type="scientific">Aegilops tauschii subsp. strangulata</name>
    <name type="common">Goatgrass</name>
    <dbReference type="NCBI Taxonomy" id="200361"/>
    <lineage>
        <taxon>Eukaryota</taxon>
        <taxon>Viridiplantae</taxon>
        <taxon>Streptophyta</taxon>
        <taxon>Embryophyta</taxon>
        <taxon>Tracheophyta</taxon>
        <taxon>Spermatophyta</taxon>
        <taxon>Magnoliopsida</taxon>
        <taxon>Liliopsida</taxon>
        <taxon>Poales</taxon>
        <taxon>Poaceae</taxon>
        <taxon>BOP clade</taxon>
        <taxon>Pooideae</taxon>
        <taxon>Triticodae</taxon>
        <taxon>Triticeae</taxon>
        <taxon>Triticinae</taxon>
        <taxon>Aegilops</taxon>
    </lineage>
</organism>
<name>A0A453EEQ8_AEGTS</name>
<keyword evidence="2" id="KW-1185">Reference proteome</keyword>
<dbReference type="EnsemblPlants" id="AET3Gv20318000.23">
    <property type="protein sequence ID" value="AET3Gv20318000.23"/>
    <property type="gene ID" value="AET3Gv20318000"/>
</dbReference>